<evidence type="ECO:0000256" key="1">
    <source>
        <dbReference type="PROSITE-ProRule" id="PRU00723"/>
    </source>
</evidence>
<feature type="region of interest" description="Disordered" evidence="2">
    <location>
        <begin position="589"/>
        <end position="616"/>
    </location>
</feature>
<feature type="compositionally biased region" description="Polar residues" evidence="2">
    <location>
        <begin position="294"/>
        <end position="303"/>
    </location>
</feature>
<feature type="compositionally biased region" description="Low complexity" evidence="2">
    <location>
        <begin position="596"/>
        <end position="615"/>
    </location>
</feature>
<dbReference type="InterPro" id="IPR000571">
    <property type="entry name" value="Znf_CCCH"/>
</dbReference>
<evidence type="ECO:0000256" key="2">
    <source>
        <dbReference type="SAM" id="MobiDB-lite"/>
    </source>
</evidence>
<proteinExistence type="predicted"/>
<keyword evidence="1" id="KW-0479">Metal-binding</keyword>
<organism evidence="4 5">
    <name type="scientific">Symbiodinium microadriaticum</name>
    <name type="common">Dinoflagellate</name>
    <name type="synonym">Zooxanthella microadriatica</name>
    <dbReference type="NCBI Taxonomy" id="2951"/>
    <lineage>
        <taxon>Eukaryota</taxon>
        <taxon>Sar</taxon>
        <taxon>Alveolata</taxon>
        <taxon>Dinophyceae</taxon>
        <taxon>Suessiales</taxon>
        <taxon>Symbiodiniaceae</taxon>
        <taxon>Symbiodinium</taxon>
    </lineage>
</organism>
<dbReference type="EMBL" id="LSRX01000224">
    <property type="protein sequence ID" value="OLQ03891.1"/>
    <property type="molecule type" value="Genomic_DNA"/>
</dbReference>
<feature type="region of interest" description="Disordered" evidence="2">
    <location>
        <begin position="279"/>
        <end position="303"/>
    </location>
</feature>
<evidence type="ECO:0000259" key="3">
    <source>
        <dbReference type="PROSITE" id="PS50103"/>
    </source>
</evidence>
<keyword evidence="1" id="KW-0863">Zinc-finger</keyword>
<dbReference type="AlphaFoldDB" id="A0A1Q9E8Z8"/>
<keyword evidence="1" id="KW-0862">Zinc</keyword>
<name>A0A1Q9E8Z8_SYMMI</name>
<dbReference type="PROSITE" id="PS50103">
    <property type="entry name" value="ZF_C3H1"/>
    <property type="match status" value="1"/>
</dbReference>
<keyword evidence="5" id="KW-1185">Reference proteome</keyword>
<gene>
    <name evidence="4" type="ORF">AK812_SmicGene13110</name>
</gene>
<reference evidence="4 5" key="1">
    <citation type="submission" date="2016-02" db="EMBL/GenBank/DDBJ databases">
        <title>Genome analysis of coral dinoflagellate symbionts highlights evolutionary adaptations to a symbiotic lifestyle.</title>
        <authorList>
            <person name="Aranda M."/>
            <person name="Li Y."/>
            <person name="Liew Y.J."/>
            <person name="Baumgarten S."/>
            <person name="Simakov O."/>
            <person name="Wilson M."/>
            <person name="Piel J."/>
            <person name="Ashoor H."/>
            <person name="Bougouffa S."/>
            <person name="Bajic V.B."/>
            <person name="Ryu T."/>
            <person name="Ravasi T."/>
            <person name="Bayer T."/>
            <person name="Micklem G."/>
            <person name="Kim H."/>
            <person name="Bhak J."/>
            <person name="Lajeunesse T.C."/>
            <person name="Voolstra C.R."/>
        </authorList>
    </citation>
    <scope>NUCLEOTIDE SEQUENCE [LARGE SCALE GENOMIC DNA]</scope>
    <source>
        <strain evidence="4 5">CCMP2467</strain>
    </source>
</reference>
<evidence type="ECO:0000313" key="5">
    <source>
        <dbReference type="Proteomes" id="UP000186817"/>
    </source>
</evidence>
<protein>
    <recommendedName>
        <fullName evidence="3">C3H1-type domain-containing protein</fullName>
    </recommendedName>
</protein>
<accession>A0A1Q9E8Z8</accession>
<dbReference type="GO" id="GO:0008270">
    <property type="term" value="F:zinc ion binding"/>
    <property type="evidence" value="ECO:0007669"/>
    <property type="project" value="UniProtKB-KW"/>
</dbReference>
<sequence>MSQMVIPQELLQMLQQLQQHHLQLRQVPAFEHLRNAMHAVASDLEGRSDQLARAVQFQMEGITSLQDHLTDLQRQTAAGGVKKDEMMPHMSGCLEDLKHMQSALQMFETRTVQGLKTLDERMAGLESQMAHIKSTTSKETQRMREHMEQLQVQVNQVVARLEGLDMPTEDGAQTPVGAQTNLMAENLSLLQGEVGQIGRYQRELDVRWDQQRDTSNRKHEKPVALSALERNALQLRQHEETVTKLRQHEETIARHLSAMPESGVSDQGMNTSLPAYAGAEASEQEGRRPPVTQEPAQHTMSSNTPLQQHQASAENEWWNDEAIQAPGWEQPPGLEILSDPPILSEHLQQCISEFTTVASCVALEFNPYFLKQLETAKSRYDARQIQLKPEDIEAPPVPSHCEGMENRLSLTLVRVLPEQLRKPVMEQSAGQRVSSDLLATLRRMKLARTRAATLGLPGIAPHELVASVNAMTNKLEGKHASLATRLNLLRLSPELIVPSEAGLNTLVATLETEARRMGAEEDVRTSRSGTGTEDYEYTVAALLKGKGKGRGKGKAAESQDARRVCWYFGTEKGCNKGIDCPFKHVKPSAGKGGLLKGKPSSTDTGNAKAEAATTAKEAKAEAKAKAKAEAKAKATAAAKPEPKAKAAALVPSQGDAPELEIAVWNHYALNGVGSGISVLGWEIDQVDLPSDGSLWIKISDEEEPNAAHFPFIQFIKTGLVCLGVQAGFNAQGDVIINQRAWVPQVKDEAYEQNKLECQRELGQHTAQAKFEVYAEVKSSEFVHGRMATRDKRLRDVNVVFCNRRVPAFVLILQLVESSKFAPHPIWENHLVALS</sequence>
<feature type="domain" description="C3H1-type" evidence="3">
    <location>
        <begin position="559"/>
        <end position="587"/>
    </location>
</feature>
<comment type="caution">
    <text evidence="4">The sequence shown here is derived from an EMBL/GenBank/DDBJ whole genome shotgun (WGS) entry which is preliminary data.</text>
</comment>
<evidence type="ECO:0000313" key="4">
    <source>
        <dbReference type="EMBL" id="OLQ03891.1"/>
    </source>
</evidence>
<feature type="zinc finger region" description="C3H1-type" evidence="1">
    <location>
        <begin position="559"/>
        <end position="587"/>
    </location>
</feature>
<dbReference type="Proteomes" id="UP000186817">
    <property type="component" value="Unassembled WGS sequence"/>
</dbReference>